<dbReference type="InterPro" id="IPR004089">
    <property type="entry name" value="MCPsignal_dom"/>
</dbReference>
<dbReference type="GO" id="GO:0005886">
    <property type="term" value="C:plasma membrane"/>
    <property type="evidence" value="ECO:0007669"/>
    <property type="project" value="UniProtKB-SubCell"/>
</dbReference>
<feature type="domain" description="Methyl-accepting transducer" evidence="11">
    <location>
        <begin position="420"/>
        <end position="649"/>
    </location>
</feature>
<dbReference type="Gene3D" id="3.30.450.20">
    <property type="entry name" value="PAS domain"/>
    <property type="match status" value="1"/>
</dbReference>
<comment type="subcellular location">
    <subcellularLocation>
        <location evidence="1">Cell membrane</location>
        <topology evidence="1">Multi-pass membrane protein</topology>
    </subcellularLocation>
</comment>
<proteinExistence type="inferred from homology"/>
<evidence type="ECO:0000259" key="11">
    <source>
        <dbReference type="PROSITE" id="PS50111"/>
    </source>
</evidence>
<name>A0A975ICR8_9SPIR</name>
<dbReference type="EMBL" id="CP054257">
    <property type="protein sequence ID" value="QTQ12210.1"/>
    <property type="molecule type" value="Genomic_DNA"/>
</dbReference>
<dbReference type="InterPro" id="IPR029151">
    <property type="entry name" value="Sensor-like_sf"/>
</dbReference>
<sequence length="711" mass="77553">MKQISQDVTQSKIFSIKNKIIAAFAIFSISILAITCVVSISLASFSLMNNTKYFLNELTFSSSKILDERSKAIFGKLEAFANIPDIQDETISYRKKIELFKNEIQMQRQRGWLTFGIGGKNGLIFHTNGKTENAASTAWFSQAIKGKYVITEPALSATERSYVSTVAIPMRDLQGKITGVISATLLGDSLSNLISDIIVGETGTAYLISPEGTILGNRQPEILYKNIFTDVYENASIEFQSFLKKSLSSKKSGVSISKIGNIRYVSATSPMRYSNWTLLVTAPVSEFVAENITTLVKTFIFVTVILLLIAFIIGYVVARNIAKPLNLAIGALRNISQGEGDLTISLPVTGSDETSLLSSYFNQTIFKLRDSIKKVGENSSGMKAVGSDLESNMMSVTEFVKTITNSIEDLRGHFNAQEKSITETASAIEQIIKIVRQLDASVSQQLSIVMESASSFDNMAQSITSVGSNVKQTQVAIQNLSEATNNGRETLIRANDISQRISEASGGLIEASAVIENIANQTNLLSMNAAIEAAHAGEAGKGFAVVASEIRKLAEVSSSQGKTITETLKKLTGEIEMLAGSAANAVEKFNFISGYSEEVNNSIEIVVKAMETQEENGKNIWKMIKDVNSITDEVKHDSDEMLSNSEQISQETTHLDGLTKILRETMDSIQEQLDLINSVTQESLEIATKNKDSIDNLVVEVGKFKTSVEEN</sequence>
<keyword evidence="3" id="KW-0145">Chemotaxis</keyword>
<feature type="transmembrane region" description="Helical" evidence="10">
    <location>
        <begin position="20"/>
        <end position="48"/>
    </location>
</feature>
<dbReference type="SUPFAM" id="SSF58104">
    <property type="entry name" value="Methyl-accepting chemotaxis protein (MCP) signaling domain"/>
    <property type="match status" value="1"/>
</dbReference>
<gene>
    <name evidence="13" type="ORF">HRI96_08380</name>
</gene>
<dbReference type="PANTHER" id="PTHR32089:SF112">
    <property type="entry name" value="LYSOZYME-LIKE PROTEIN-RELATED"/>
    <property type="match status" value="1"/>
</dbReference>
<keyword evidence="4 10" id="KW-0812">Transmembrane</keyword>
<evidence type="ECO:0000256" key="2">
    <source>
        <dbReference type="ARBA" id="ARBA00022475"/>
    </source>
</evidence>
<dbReference type="Gene3D" id="6.10.340.10">
    <property type="match status" value="1"/>
</dbReference>
<dbReference type="SMART" id="SM00283">
    <property type="entry name" value="MA"/>
    <property type="match status" value="1"/>
</dbReference>
<evidence type="ECO:0000256" key="4">
    <source>
        <dbReference type="ARBA" id="ARBA00022692"/>
    </source>
</evidence>
<dbReference type="Pfam" id="PF00015">
    <property type="entry name" value="MCPsignal"/>
    <property type="match status" value="1"/>
</dbReference>
<dbReference type="AlphaFoldDB" id="A0A975ICR8"/>
<dbReference type="CDD" id="cd18773">
    <property type="entry name" value="PDC1_HK_sensor"/>
    <property type="match status" value="1"/>
</dbReference>
<dbReference type="InterPro" id="IPR033479">
    <property type="entry name" value="dCache_1"/>
</dbReference>
<evidence type="ECO:0000256" key="5">
    <source>
        <dbReference type="ARBA" id="ARBA00022989"/>
    </source>
</evidence>
<dbReference type="SUPFAM" id="SSF103190">
    <property type="entry name" value="Sensory domain-like"/>
    <property type="match status" value="1"/>
</dbReference>
<evidence type="ECO:0000256" key="8">
    <source>
        <dbReference type="ARBA" id="ARBA00029447"/>
    </source>
</evidence>
<keyword evidence="2" id="KW-1003">Cell membrane</keyword>
<keyword evidence="7 9" id="KW-0807">Transducer</keyword>
<evidence type="ECO:0000256" key="6">
    <source>
        <dbReference type="ARBA" id="ARBA00023136"/>
    </source>
</evidence>
<dbReference type="PROSITE" id="PS50111">
    <property type="entry name" value="CHEMOTAXIS_TRANSDUC_2"/>
    <property type="match status" value="1"/>
</dbReference>
<dbReference type="CDD" id="cd06225">
    <property type="entry name" value="HAMP"/>
    <property type="match status" value="1"/>
</dbReference>
<evidence type="ECO:0000256" key="10">
    <source>
        <dbReference type="SAM" id="Phobius"/>
    </source>
</evidence>
<evidence type="ECO:0000256" key="7">
    <source>
        <dbReference type="ARBA" id="ARBA00023224"/>
    </source>
</evidence>
<reference evidence="13" key="2">
    <citation type="journal article" date="2021" name="Microbiol. Resour. Announc.">
        <title>Complete Genome Sequences of Three Human Oral Treponema parvum Isolates.</title>
        <authorList>
            <person name="Zeng H."/>
            <person name="Watt R.M."/>
        </authorList>
    </citation>
    <scope>NUCLEOTIDE SEQUENCE</scope>
    <source>
        <strain evidence="13">ATCC 700773</strain>
    </source>
</reference>
<protein>
    <submittedName>
        <fullName evidence="13">HAMP domain-containing protein</fullName>
    </submittedName>
</protein>
<dbReference type="GO" id="GO:0006935">
    <property type="term" value="P:chemotaxis"/>
    <property type="evidence" value="ECO:0007669"/>
    <property type="project" value="UniProtKB-KW"/>
</dbReference>
<evidence type="ECO:0000313" key="13">
    <source>
        <dbReference type="EMBL" id="QTQ12210.1"/>
    </source>
</evidence>
<accession>A0A975ICR8</accession>
<evidence type="ECO:0000256" key="9">
    <source>
        <dbReference type="PROSITE-ProRule" id="PRU00284"/>
    </source>
</evidence>
<dbReference type="Pfam" id="PF00672">
    <property type="entry name" value="HAMP"/>
    <property type="match status" value="1"/>
</dbReference>
<reference evidence="13" key="1">
    <citation type="submission" date="2020-05" db="EMBL/GenBank/DDBJ databases">
        <authorList>
            <person name="Zeng H."/>
            <person name="Chan Y.K."/>
            <person name="Watt R.M."/>
        </authorList>
    </citation>
    <scope>NUCLEOTIDE SEQUENCE</scope>
    <source>
        <strain evidence="13">ATCC 700773</strain>
    </source>
</reference>
<dbReference type="PANTHER" id="PTHR32089">
    <property type="entry name" value="METHYL-ACCEPTING CHEMOTAXIS PROTEIN MCPB"/>
    <property type="match status" value="1"/>
</dbReference>
<keyword evidence="6 10" id="KW-0472">Membrane</keyword>
<dbReference type="CDD" id="cd12912">
    <property type="entry name" value="PDC2_MCP_like"/>
    <property type="match status" value="1"/>
</dbReference>
<dbReference type="PROSITE" id="PS50885">
    <property type="entry name" value="HAMP"/>
    <property type="match status" value="1"/>
</dbReference>
<organism evidence="13 14">
    <name type="scientific">Treponema parvum</name>
    <dbReference type="NCBI Taxonomy" id="138851"/>
    <lineage>
        <taxon>Bacteria</taxon>
        <taxon>Pseudomonadati</taxon>
        <taxon>Spirochaetota</taxon>
        <taxon>Spirochaetia</taxon>
        <taxon>Spirochaetales</taxon>
        <taxon>Treponemataceae</taxon>
        <taxon>Treponema</taxon>
    </lineage>
</organism>
<dbReference type="InterPro" id="IPR003660">
    <property type="entry name" value="HAMP_dom"/>
</dbReference>
<feature type="transmembrane region" description="Helical" evidence="10">
    <location>
        <begin position="299"/>
        <end position="318"/>
    </location>
</feature>
<dbReference type="Proteomes" id="UP000671995">
    <property type="component" value="Chromosome"/>
</dbReference>
<dbReference type="SMART" id="SM00304">
    <property type="entry name" value="HAMP"/>
    <property type="match status" value="1"/>
</dbReference>
<dbReference type="Pfam" id="PF02743">
    <property type="entry name" value="dCache_1"/>
    <property type="match status" value="1"/>
</dbReference>
<evidence type="ECO:0000256" key="3">
    <source>
        <dbReference type="ARBA" id="ARBA00022500"/>
    </source>
</evidence>
<comment type="similarity">
    <text evidence="8">Belongs to the methyl-accepting chemotaxis (MCP) protein family.</text>
</comment>
<evidence type="ECO:0000259" key="12">
    <source>
        <dbReference type="PROSITE" id="PS50885"/>
    </source>
</evidence>
<evidence type="ECO:0000256" key="1">
    <source>
        <dbReference type="ARBA" id="ARBA00004651"/>
    </source>
</evidence>
<feature type="domain" description="HAMP" evidence="12">
    <location>
        <begin position="319"/>
        <end position="373"/>
    </location>
</feature>
<dbReference type="Gene3D" id="1.10.287.950">
    <property type="entry name" value="Methyl-accepting chemotaxis protein"/>
    <property type="match status" value="1"/>
</dbReference>
<dbReference type="RefSeq" id="WP_210116924.1">
    <property type="nucleotide sequence ID" value="NZ_CP054257.1"/>
</dbReference>
<dbReference type="GO" id="GO:0007165">
    <property type="term" value="P:signal transduction"/>
    <property type="evidence" value="ECO:0007669"/>
    <property type="project" value="UniProtKB-KW"/>
</dbReference>
<evidence type="ECO:0000313" key="14">
    <source>
        <dbReference type="Proteomes" id="UP000671995"/>
    </source>
</evidence>
<keyword evidence="5 10" id="KW-1133">Transmembrane helix</keyword>